<comment type="caution">
    <text evidence="10">The sequence shown here is derived from an EMBL/GenBank/DDBJ whole genome shotgun (WGS) entry which is preliminary data.</text>
</comment>
<dbReference type="Gene3D" id="3.40.50.1580">
    <property type="entry name" value="Nucleoside phosphorylase domain"/>
    <property type="match status" value="1"/>
</dbReference>
<evidence type="ECO:0000256" key="3">
    <source>
        <dbReference type="ARBA" id="ARBA00006751"/>
    </source>
</evidence>
<evidence type="ECO:0000313" key="10">
    <source>
        <dbReference type="EMBL" id="MBY6277066.1"/>
    </source>
</evidence>
<accession>A0A953I500</accession>
<dbReference type="GO" id="GO:0005737">
    <property type="term" value="C:cytoplasm"/>
    <property type="evidence" value="ECO:0007669"/>
    <property type="project" value="TreeGrafter"/>
</dbReference>
<dbReference type="GO" id="GO:0009116">
    <property type="term" value="P:nucleoside metabolic process"/>
    <property type="evidence" value="ECO:0007669"/>
    <property type="project" value="InterPro"/>
</dbReference>
<keyword evidence="5 8" id="KW-0328">Glycosyltransferase</keyword>
<dbReference type="AlphaFoldDB" id="A0A953I500"/>
<evidence type="ECO:0000256" key="7">
    <source>
        <dbReference type="ARBA" id="ARBA00048556"/>
    </source>
</evidence>
<dbReference type="EMBL" id="PIUK01000134">
    <property type="protein sequence ID" value="MBY6277066.1"/>
    <property type="molecule type" value="Genomic_DNA"/>
</dbReference>
<dbReference type="GO" id="GO:0004731">
    <property type="term" value="F:purine-nucleoside phosphorylase activity"/>
    <property type="evidence" value="ECO:0007669"/>
    <property type="project" value="UniProtKB-EC"/>
</dbReference>
<evidence type="ECO:0000259" key="9">
    <source>
        <dbReference type="Pfam" id="PF01048"/>
    </source>
</evidence>
<evidence type="ECO:0000256" key="2">
    <source>
        <dbReference type="ARBA" id="ARBA00005058"/>
    </source>
</evidence>
<dbReference type="InterPro" id="IPR035994">
    <property type="entry name" value="Nucleoside_phosphorylase_sf"/>
</dbReference>
<dbReference type="NCBIfam" id="TIGR01700">
    <property type="entry name" value="PNPH"/>
    <property type="match status" value="1"/>
</dbReference>
<sequence>MSDLLQRIEEARAAVAARGGVTPQVGLILGSGLGDLADQVEDAVKVPYNEIPHFPVSTAPGHAGRLVIGRLEGKPVVAMQGRVHFYEGYTMEQVTFPVRVMRALGVETLIVTCAAGGLNPSFSAGDLMLITDHINFMGQDPLRGPNDERLGPRFPATVGAYTPELRELAVAVAQEMGVSLRQGTYTAISGPCYNTSAELRMLQRLGGDAVGMSTVPEVVTARHMGLRVLGIACITDMALPDAPVHLTHEQVLEVANRTKPLFQNLVRGVVRRI</sequence>
<comment type="catalytic activity">
    <reaction evidence="7">
        <text>a purine 2'-deoxy-D-ribonucleoside + phosphate = a purine nucleobase + 2-deoxy-alpha-D-ribose 1-phosphate</text>
        <dbReference type="Rhea" id="RHEA:36431"/>
        <dbReference type="ChEBI" id="CHEBI:26386"/>
        <dbReference type="ChEBI" id="CHEBI:43474"/>
        <dbReference type="ChEBI" id="CHEBI:57259"/>
        <dbReference type="ChEBI" id="CHEBI:142361"/>
        <dbReference type="EC" id="2.4.2.1"/>
    </reaction>
</comment>
<dbReference type="FunFam" id="3.40.50.1580:FF:000010">
    <property type="entry name" value="Purine nucleoside phosphorylase"/>
    <property type="match status" value="1"/>
</dbReference>
<protein>
    <recommendedName>
        <fullName evidence="8">Purine nucleoside phosphorylase</fullName>
        <ecNumber evidence="8">2.4.2.1</ecNumber>
    </recommendedName>
    <alternativeName>
        <fullName evidence="8">Inosine-guanosine phosphorylase</fullName>
    </alternativeName>
</protein>
<dbReference type="CDD" id="cd09009">
    <property type="entry name" value="PNP-EcPNPII_like"/>
    <property type="match status" value="1"/>
</dbReference>
<dbReference type="InterPro" id="IPR000845">
    <property type="entry name" value="Nucleoside_phosphorylase_d"/>
</dbReference>
<dbReference type="InterPro" id="IPR011268">
    <property type="entry name" value="Purine_phosphorylase"/>
</dbReference>
<evidence type="ECO:0000256" key="8">
    <source>
        <dbReference type="PIRNR" id="PIRNR000477"/>
    </source>
</evidence>
<comment type="similarity">
    <text evidence="3 8">Belongs to the PNP/MTAP phosphorylase family.</text>
</comment>
<evidence type="ECO:0000313" key="11">
    <source>
        <dbReference type="Proteomes" id="UP000732377"/>
    </source>
</evidence>
<dbReference type="PANTHER" id="PTHR11904:SF9">
    <property type="entry name" value="PURINE NUCLEOSIDE PHOSPHORYLASE-RELATED"/>
    <property type="match status" value="1"/>
</dbReference>
<keyword evidence="4" id="KW-0597">Phosphoprotein</keyword>
<dbReference type="PANTHER" id="PTHR11904">
    <property type="entry name" value="METHYLTHIOADENOSINE/PURINE NUCLEOSIDE PHOSPHORYLASE"/>
    <property type="match status" value="1"/>
</dbReference>
<comment type="pathway">
    <text evidence="2 8">Purine metabolism; purine nucleoside salvage.</text>
</comment>
<dbReference type="NCBIfam" id="TIGR01697">
    <property type="entry name" value="PNPH-PUNA-XAPA"/>
    <property type="match status" value="1"/>
</dbReference>
<evidence type="ECO:0000256" key="4">
    <source>
        <dbReference type="ARBA" id="ARBA00022553"/>
    </source>
</evidence>
<dbReference type="Proteomes" id="UP000732377">
    <property type="component" value="Unassembled WGS sequence"/>
</dbReference>
<keyword evidence="6 8" id="KW-0808">Transferase</keyword>
<organism evidence="10 11">
    <name type="scientific">Symbiobacterium thermophilum</name>
    <dbReference type="NCBI Taxonomy" id="2734"/>
    <lineage>
        <taxon>Bacteria</taxon>
        <taxon>Bacillati</taxon>
        <taxon>Bacillota</taxon>
        <taxon>Clostridia</taxon>
        <taxon>Eubacteriales</taxon>
        <taxon>Symbiobacteriaceae</taxon>
        <taxon>Symbiobacterium</taxon>
    </lineage>
</organism>
<dbReference type="OMA" id="EGVYAQF"/>
<proteinExistence type="inferred from homology"/>
<dbReference type="InterPro" id="IPR011270">
    <property type="entry name" value="Pur_Nuc_Pase_Ino/Guo-sp"/>
</dbReference>
<evidence type="ECO:0000256" key="5">
    <source>
        <dbReference type="ARBA" id="ARBA00022676"/>
    </source>
</evidence>
<feature type="domain" description="Nucleoside phosphorylase" evidence="9">
    <location>
        <begin position="25"/>
        <end position="271"/>
    </location>
</feature>
<name>A0A953I500_SYMTR</name>
<gene>
    <name evidence="10" type="ORF">CWE10_12785</name>
</gene>
<dbReference type="SUPFAM" id="SSF53167">
    <property type="entry name" value="Purine and uridine phosphorylases"/>
    <property type="match status" value="1"/>
</dbReference>
<dbReference type="NCBIfam" id="NF006054">
    <property type="entry name" value="PRK08202.1"/>
    <property type="match status" value="1"/>
</dbReference>
<reference evidence="10" key="1">
    <citation type="submission" date="2017-11" db="EMBL/GenBank/DDBJ databases">
        <title>Three new genomes from thermophilic consortium.</title>
        <authorList>
            <person name="Quaggio R."/>
            <person name="Amgarten D."/>
            <person name="Setubal J.C."/>
        </authorList>
    </citation>
    <scope>NUCLEOTIDE SEQUENCE</scope>
    <source>
        <strain evidence="10">ZCTH01-B2</strain>
    </source>
</reference>
<evidence type="ECO:0000256" key="1">
    <source>
        <dbReference type="ARBA" id="ARBA00002678"/>
    </source>
</evidence>
<dbReference type="Pfam" id="PF01048">
    <property type="entry name" value="PNP_UDP_1"/>
    <property type="match status" value="1"/>
</dbReference>
<evidence type="ECO:0000256" key="6">
    <source>
        <dbReference type="ARBA" id="ARBA00022679"/>
    </source>
</evidence>
<dbReference type="EC" id="2.4.2.1" evidence="8"/>
<comment type="function">
    <text evidence="1">The purine nucleoside phosphorylases catalyze the phosphorolytic breakdown of the N-glycosidic bond in the beta-(deoxy)ribonucleoside molecules, with the formation of the corresponding free purine bases and pentose-1-phosphate. Cleaves guanosine, inosine, 2'-deoxyguanosine and 2'-deoxyinosine.</text>
</comment>
<dbReference type="PIRSF" id="PIRSF000477">
    <property type="entry name" value="PurNPase"/>
    <property type="match status" value="1"/>
</dbReference>
<dbReference type="RefSeq" id="WP_011194969.1">
    <property type="nucleotide sequence ID" value="NZ_PIUK01000134.1"/>
</dbReference>